<proteinExistence type="predicted"/>
<dbReference type="Pfam" id="PF00085">
    <property type="entry name" value="Thioredoxin"/>
    <property type="match status" value="1"/>
</dbReference>
<dbReference type="AlphaFoldDB" id="A0AAX4NH99"/>
<organism evidence="2 3">
    <name type="scientific">Oxyplasma meridianum</name>
    <dbReference type="NCBI Taxonomy" id="3073602"/>
    <lineage>
        <taxon>Archaea</taxon>
        <taxon>Methanobacteriati</taxon>
        <taxon>Thermoplasmatota</taxon>
        <taxon>Thermoplasmata</taxon>
        <taxon>Thermoplasmatales</taxon>
        <taxon>Thermoplasmataceae</taxon>
        <taxon>Oxyplasma</taxon>
    </lineage>
</organism>
<gene>
    <name evidence="2" type="ORF">OXIME_000638</name>
</gene>
<dbReference type="InterPro" id="IPR013766">
    <property type="entry name" value="Thioredoxin_domain"/>
</dbReference>
<dbReference type="PANTHER" id="PTHR45663:SF11">
    <property type="entry name" value="GEO12009P1"/>
    <property type="match status" value="1"/>
</dbReference>
<dbReference type="GeneID" id="95967368"/>
<dbReference type="SUPFAM" id="SSF52833">
    <property type="entry name" value="Thioredoxin-like"/>
    <property type="match status" value="1"/>
</dbReference>
<evidence type="ECO:0000313" key="3">
    <source>
        <dbReference type="Proteomes" id="UP001451606"/>
    </source>
</evidence>
<name>A0AAX4NH99_9ARCH</name>
<dbReference type="GO" id="GO:0015035">
    <property type="term" value="F:protein-disulfide reductase activity"/>
    <property type="evidence" value="ECO:0007669"/>
    <property type="project" value="TreeGrafter"/>
</dbReference>
<dbReference type="CDD" id="cd02947">
    <property type="entry name" value="TRX_family"/>
    <property type="match status" value="1"/>
</dbReference>
<dbReference type="GO" id="GO:0005737">
    <property type="term" value="C:cytoplasm"/>
    <property type="evidence" value="ECO:0007669"/>
    <property type="project" value="TreeGrafter"/>
</dbReference>
<reference evidence="2 3" key="1">
    <citation type="submission" date="2023-09" db="EMBL/GenBank/DDBJ databases">
        <authorList>
            <person name="Golyshina O.V."/>
            <person name="Lunev E.A."/>
            <person name="Bargiela R."/>
            <person name="Gaines M.C."/>
            <person name="Daum B."/>
            <person name="Bale N.J."/>
            <person name="Koenen M."/>
            <person name="Sinninghe Damst J.S."/>
            <person name="Yakimov M."/>
            <person name="Golyshin P.N."/>
        </authorList>
    </citation>
    <scope>NUCLEOTIDE SEQUENCE [LARGE SCALE GENOMIC DNA]</scope>
    <source>
        <strain evidence="2 3">M1</strain>
    </source>
</reference>
<feature type="domain" description="Thioredoxin" evidence="1">
    <location>
        <begin position="29"/>
        <end position="124"/>
    </location>
</feature>
<keyword evidence="3" id="KW-1185">Reference proteome</keyword>
<evidence type="ECO:0000259" key="1">
    <source>
        <dbReference type="Pfam" id="PF00085"/>
    </source>
</evidence>
<sequence length="131" mass="15076">MKRTWSYDKIEHTESSYTPDADETDNIPEIDDATFASTLMSNVKLAVEFWKPMCLPCTMMKPVFRKASEQYSSVIRCRRAVATNSTTVMKLFSIDYVPTILMFYHGRVVDTMIGVVSQETLFQSFRHLADL</sequence>
<dbReference type="PANTHER" id="PTHR45663">
    <property type="entry name" value="GEO12009P1"/>
    <property type="match status" value="1"/>
</dbReference>
<dbReference type="RefSeq" id="WP_393972037.1">
    <property type="nucleotide sequence ID" value="NZ_CP133772.1"/>
</dbReference>
<dbReference type="KEGG" id="omr:OXIME_000638"/>
<evidence type="ECO:0000313" key="2">
    <source>
        <dbReference type="EMBL" id="WYY00085.1"/>
    </source>
</evidence>
<dbReference type="Proteomes" id="UP001451606">
    <property type="component" value="Chromosome"/>
</dbReference>
<dbReference type="EMBL" id="CP133772">
    <property type="protein sequence ID" value="WYY00085.1"/>
    <property type="molecule type" value="Genomic_DNA"/>
</dbReference>
<protein>
    <submittedName>
        <fullName evidence="2">Thioredoxin domain-containing protein</fullName>
    </submittedName>
</protein>
<dbReference type="Gene3D" id="3.40.30.10">
    <property type="entry name" value="Glutaredoxin"/>
    <property type="match status" value="1"/>
</dbReference>
<dbReference type="InterPro" id="IPR036249">
    <property type="entry name" value="Thioredoxin-like_sf"/>
</dbReference>
<accession>A0AAX4NH99</accession>